<sequence>MIKLNSNRIVTRIKDTTGIAKSKNRSEDLTELRRKYQQFSKNLKYLITTLTNNHASMVAYGKSRLEVAKAINALTVDTPLFGCAGDIPAAAVGTTDGGSAAPAGGEGGDANSSSTDLVVVGGNNPSSYAAIHLQLHRKNKLYHDKYTEHILNYATEWERILTTRITGHLKQSETLRVDLDHYAKKVEDLHKSINKTMTKGKIVGDENVDKLKRNEAKLAQARQEYDRFVNDLCGLMEEVMLRGWKDLHPLLVKMAQFDTTLSNEESTLLRNGMSNVTERLKGMRNEHPGLKPLGRLKELETWSLESLARANPSGQDAMVVSSGGGEYASYVNAPLGGVGLVHAGLGSRSSDEMHAVGGGGGLFGGGSSIGGGISMPLGPTSSFNSNPGLDPTSRTSSFNSNPGLDLASSGYGQMMVSRSRTGTNDSGGGGYDWATGGLGLGVGGEGGNNTDGGGRRSAPSSGGYDWATGGGGGVSVNAHNGGGRTSSYRAAPSSGGCPLPLSPHEGQSSMSSMLTTMQAAAPPPTLGDIYGLSNNGSSSMSRLTPAVPPPPPSMPPPPPPAPSSHLSMYGNDYQGGGSYPVSMSSESASTNPFDDGGSMRTLSIGGPPPTQATYSNTFGVTPATSGGGGGPYDPFR</sequence>
<dbReference type="CDD" id="cd07307">
    <property type="entry name" value="BAR"/>
    <property type="match status" value="1"/>
</dbReference>
<evidence type="ECO:0000313" key="2">
    <source>
        <dbReference type="EMBL" id="KAL3811679.1"/>
    </source>
</evidence>
<feature type="compositionally biased region" description="Polar residues" evidence="1">
    <location>
        <begin position="532"/>
        <end position="542"/>
    </location>
</feature>
<comment type="caution">
    <text evidence="2">The sequence shown here is derived from an EMBL/GenBank/DDBJ whole genome shotgun (WGS) entry which is preliminary data.</text>
</comment>
<dbReference type="AlphaFoldDB" id="A0ABD3RFX2"/>
<feature type="compositionally biased region" description="Polar residues" evidence="1">
    <location>
        <begin position="611"/>
        <end position="624"/>
    </location>
</feature>
<dbReference type="EMBL" id="JALLPB020000243">
    <property type="protein sequence ID" value="KAL3811679.1"/>
    <property type="molecule type" value="Genomic_DNA"/>
</dbReference>
<proteinExistence type="predicted"/>
<feature type="compositionally biased region" description="Gly residues" evidence="1">
    <location>
        <begin position="468"/>
        <end position="484"/>
    </location>
</feature>
<feature type="region of interest" description="Disordered" evidence="1">
    <location>
        <begin position="373"/>
        <end position="404"/>
    </location>
</feature>
<dbReference type="InterPro" id="IPR027267">
    <property type="entry name" value="AH/BAR_dom_sf"/>
</dbReference>
<accession>A0ABD3RFX2</accession>
<protein>
    <submittedName>
        <fullName evidence="2">Uncharacterized protein</fullName>
    </submittedName>
</protein>
<feature type="region of interest" description="Disordered" evidence="1">
    <location>
        <begin position="442"/>
        <end position="510"/>
    </location>
</feature>
<feature type="compositionally biased region" description="Polar residues" evidence="1">
    <location>
        <begin position="380"/>
        <end position="402"/>
    </location>
</feature>
<feature type="compositionally biased region" description="Gly residues" evidence="1">
    <location>
        <begin position="442"/>
        <end position="452"/>
    </location>
</feature>
<reference evidence="2 3" key="1">
    <citation type="submission" date="2024-10" db="EMBL/GenBank/DDBJ databases">
        <title>Updated reference genomes for cyclostephanoid diatoms.</title>
        <authorList>
            <person name="Roberts W.R."/>
            <person name="Alverson A.J."/>
        </authorList>
    </citation>
    <scope>NUCLEOTIDE SEQUENCE [LARGE SCALE GENOMIC DNA]</scope>
    <source>
        <strain evidence="2 3">AJA228-03</strain>
    </source>
</reference>
<name>A0ABD3RFX2_9STRA</name>
<keyword evidence="3" id="KW-1185">Reference proteome</keyword>
<feature type="region of interest" description="Disordered" evidence="1">
    <location>
        <begin position="95"/>
        <end position="114"/>
    </location>
</feature>
<feature type="compositionally biased region" description="Low complexity" evidence="1">
    <location>
        <begin position="492"/>
        <end position="510"/>
    </location>
</feature>
<evidence type="ECO:0000313" key="3">
    <source>
        <dbReference type="Proteomes" id="UP001530377"/>
    </source>
</evidence>
<dbReference type="Gene3D" id="1.20.1270.60">
    <property type="entry name" value="Arfaptin homology (AH) domain/BAR domain"/>
    <property type="match status" value="1"/>
</dbReference>
<feature type="compositionally biased region" description="Polar residues" evidence="1">
    <location>
        <begin position="581"/>
        <end position="592"/>
    </location>
</feature>
<feature type="region of interest" description="Disordered" evidence="1">
    <location>
        <begin position="531"/>
        <end position="636"/>
    </location>
</feature>
<feature type="compositionally biased region" description="Low complexity" evidence="1">
    <location>
        <begin position="456"/>
        <end position="467"/>
    </location>
</feature>
<feature type="compositionally biased region" description="Pro residues" evidence="1">
    <location>
        <begin position="546"/>
        <end position="562"/>
    </location>
</feature>
<evidence type="ECO:0000256" key="1">
    <source>
        <dbReference type="SAM" id="MobiDB-lite"/>
    </source>
</evidence>
<gene>
    <name evidence="2" type="ORF">ACHAXA_010318</name>
</gene>
<feature type="compositionally biased region" description="Gly residues" evidence="1">
    <location>
        <begin position="625"/>
        <end position="636"/>
    </location>
</feature>
<organism evidence="2 3">
    <name type="scientific">Cyclostephanos tholiformis</name>
    <dbReference type="NCBI Taxonomy" id="382380"/>
    <lineage>
        <taxon>Eukaryota</taxon>
        <taxon>Sar</taxon>
        <taxon>Stramenopiles</taxon>
        <taxon>Ochrophyta</taxon>
        <taxon>Bacillariophyta</taxon>
        <taxon>Coscinodiscophyceae</taxon>
        <taxon>Thalassiosirophycidae</taxon>
        <taxon>Stephanodiscales</taxon>
        <taxon>Stephanodiscaceae</taxon>
        <taxon>Cyclostephanos</taxon>
    </lineage>
</organism>
<dbReference type="Proteomes" id="UP001530377">
    <property type="component" value="Unassembled WGS sequence"/>
</dbReference>
<dbReference type="SUPFAM" id="SSF103657">
    <property type="entry name" value="BAR/IMD domain-like"/>
    <property type="match status" value="1"/>
</dbReference>